<evidence type="ECO:0000313" key="1">
    <source>
        <dbReference type="EMBL" id="GBH33516.1"/>
    </source>
</evidence>
<dbReference type="RefSeq" id="WP_146195971.1">
    <property type="nucleotide sequence ID" value="NZ_AP026695.1"/>
</dbReference>
<evidence type="ECO:0008006" key="3">
    <source>
        <dbReference type="Google" id="ProtNLM"/>
    </source>
</evidence>
<name>A0A2S2KPD4_9ARCH</name>
<evidence type="ECO:0000313" key="2">
    <source>
        <dbReference type="Proteomes" id="UP000245829"/>
    </source>
</evidence>
<dbReference type="EMBL" id="BGKI01000001">
    <property type="protein sequence ID" value="GBH33516.1"/>
    <property type="molecule type" value="Genomic_DNA"/>
</dbReference>
<dbReference type="GeneID" id="76209644"/>
<organism evidence="1 2">
    <name type="scientific">Nitrosopumilus zosterae</name>
    <dbReference type="NCBI Taxonomy" id="718286"/>
    <lineage>
        <taxon>Archaea</taxon>
        <taxon>Nitrososphaerota</taxon>
        <taxon>Nitrososphaeria</taxon>
        <taxon>Nitrosopumilales</taxon>
        <taxon>Nitrosopumilaceae</taxon>
        <taxon>Nitrosopumilus</taxon>
    </lineage>
</organism>
<proteinExistence type="predicted"/>
<protein>
    <recommendedName>
        <fullName evidence="3">MarR family transcriptional regulator</fullName>
    </recommendedName>
</protein>
<gene>
    <name evidence="1" type="ORF">NZNM25_03070</name>
</gene>
<dbReference type="Proteomes" id="UP000245829">
    <property type="component" value="Unassembled WGS sequence"/>
</dbReference>
<reference evidence="1 2" key="1">
    <citation type="submission" date="2018-05" db="EMBL/GenBank/DDBJ databases">
        <title>genome sequencing of Nitrosopumilus sp. NM25.</title>
        <authorList>
            <person name="Mori K."/>
            <person name="Nakagawa T."/>
        </authorList>
    </citation>
    <scope>NUCLEOTIDE SEQUENCE [LARGE SCALE GENOMIC DNA]</scope>
    <source>
        <strain evidence="1 2">NM25</strain>
    </source>
</reference>
<dbReference type="AlphaFoldDB" id="A0A2S2KPD4"/>
<keyword evidence="2" id="KW-1185">Reference proteome</keyword>
<accession>A0A2S2KPD4</accession>
<comment type="caution">
    <text evidence="1">The sequence shown here is derived from an EMBL/GenBank/DDBJ whole genome shotgun (WGS) entry which is preliminary data.</text>
</comment>
<sequence length="104" mass="12200">MSEEIVEKLSEIQKQNQIIISLLAKLVLKEEEVKEIIINRKTNPKKYIEGYNACDGKHTINEIIKIVGVKQQTLSPILQEWENKGILYSFEKKGLKFYNNYFKI</sequence>